<evidence type="ECO:0000256" key="1">
    <source>
        <dbReference type="SAM" id="MobiDB-lite"/>
    </source>
</evidence>
<accession>A0A0D1Z1K2</accession>
<dbReference type="AlphaFoldDB" id="A0A0D1Z1K2"/>
<evidence type="ECO:0000313" key="2">
    <source>
        <dbReference type="EMBL" id="KIW21506.1"/>
    </source>
</evidence>
<keyword evidence="3" id="KW-1185">Reference proteome</keyword>
<feature type="compositionally biased region" description="Basic and acidic residues" evidence="1">
    <location>
        <begin position="474"/>
        <end position="484"/>
    </location>
</feature>
<dbReference type="PANTHER" id="PTHR22761:SF18">
    <property type="entry name" value="SORTING PROTEIN SNF7 FAMILY PROTEIN, PUTATIVE (AFU_ORTHOLOGUE AFUA_2G16692)-RELATED"/>
    <property type="match status" value="1"/>
</dbReference>
<evidence type="ECO:0008006" key="4">
    <source>
        <dbReference type="Google" id="ProtNLM"/>
    </source>
</evidence>
<feature type="compositionally biased region" description="Basic and acidic residues" evidence="1">
    <location>
        <begin position="407"/>
        <end position="459"/>
    </location>
</feature>
<dbReference type="VEuPathDB" id="FungiDB:PV08_02086"/>
<dbReference type="RefSeq" id="XP_016241722.1">
    <property type="nucleotide sequence ID" value="XM_016376446.1"/>
</dbReference>
<dbReference type="GO" id="GO:0006900">
    <property type="term" value="P:vesicle budding from membrane"/>
    <property type="evidence" value="ECO:0007669"/>
    <property type="project" value="TreeGrafter"/>
</dbReference>
<dbReference type="EMBL" id="KN847492">
    <property type="protein sequence ID" value="KIW21506.1"/>
    <property type="molecule type" value="Genomic_DNA"/>
</dbReference>
<dbReference type="Pfam" id="PF03357">
    <property type="entry name" value="Snf7"/>
    <property type="match status" value="1"/>
</dbReference>
<proteinExistence type="predicted"/>
<dbReference type="GeneID" id="27329169"/>
<feature type="region of interest" description="Disordered" evidence="1">
    <location>
        <begin position="407"/>
        <end position="507"/>
    </location>
</feature>
<dbReference type="HOGENOM" id="CLU_021165_2_0_1"/>
<gene>
    <name evidence="2" type="ORF">PV08_02086</name>
</gene>
<dbReference type="Gene3D" id="6.10.140.1230">
    <property type="match status" value="1"/>
</dbReference>
<dbReference type="OrthoDB" id="10250120at2759"/>
<name>A0A0D1Z1K2_9EURO</name>
<sequence>MPSLLDWLVSDEPSFRVSRLPSLYSDLSVQKITNPEGYAANTTAWTSALTRAALAGQLPVAEQRLILQTSDDLLNALASPQYGRPSGLGHVLDEAVRSGKMIDVQDFLTSDKSIYTKTWIPSPLAILRWGLQRAGLVGTGSYDVNGHLRRGNLVLVSALEEVYNNHITKLRGQTGTSLTDRIISRESFTKQLDGLLLAGGRLSPQDVSVLLRYLSRDKQVLAYDETTIKFRAPRATATATPESESDAAITREDRSIASLKTLISNLATQIFILTSRIATLQATAQNAVKSGNRTIALSALRSKKLAEKSLESRANTLHQLEEVYTKIEAAADQVEIVAAMEASAGVLKTLNKKVGGVDRVEDVLDSLREEMARVDEVGVVIAEPLDGKAVLDDAEVDDEFEALEREERLEREKAEKAKQEERQAREAEMTTRKRLEELDRVQQEAAQKTREKREGETRQTENQTQTGGDAVEGELSRSIEKMQRMDLGGQQPQQEGRKMQAEQVSMS</sequence>
<dbReference type="GO" id="GO:0032511">
    <property type="term" value="P:late endosome to vacuole transport via multivesicular body sorting pathway"/>
    <property type="evidence" value="ECO:0007669"/>
    <property type="project" value="TreeGrafter"/>
</dbReference>
<dbReference type="PANTHER" id="PTHR22761">
    <property type="entry name" value="CHARGED MULTIVESICULAR BODY PROTEIN"/>
    <property type="match status" value="1"/>
</dbReference>
<dbReference type="InterPro" id="IPR005024">
    <property type="entry name" value="Snf7_fam"/>
</dbReference>
<organism evidence="2 3">
    <name type="scientific">Exophiala spinifera</name>
    <dbReference type="NCBI Taxonomy" id="91928"/>
    <lineage>
        <taxon>Eukaryota</taxon>
        <taxon>Fungi</taxon>
        <taxon>Dikarya</taxon>
        <taxon>Ascomycota</taxon>
        <taxon>Pezizomycotina</taxon>
        <taxon>Eurotiomycetes</taxon>
        <taxon>Chaetothyriomycetidae</taxon>
        <taxon>Chaetothyriales</taxon>
        <taxon>Herpotrichiellaceae</taxon>
        <taxon>Exophiala</taxon>
    </lineage>
</organism>
<evidence type="ECO:0000313" key="3">
    <source>
        <dbReference type="Proteomes" id="UP000053328"/>
    </source>
</evidence>
<dbReference type="STRING" id="91928.A0A0D1Z1K2"/>
<protein>
    <recommendedName>
        <fullName evidence="4">SNF7 family protein</fullName>
    </recommendedName>
</protein>
<dbReference type="GO" id="GO:0000815">
    <property type="term" value="C:ESCRT III complex"/>
    <property type="evidence" value="ECO:0007669"/>
    <property type="project" value="TreeGrafter"/>
</dbReference>
<dbReference type="GO" id="GO:0005771">
    <property type="term" value="C:multivesicular body"/>
    <property type="evidence" value="ECO:0007669"/>
    <property type="project" value="TreeGrafter"/>
</dbReference>
<reference evidence="2 3" key="1">
    <citation type="submission" date="2015-01" db="EMBL/GenBank/DDBJ databases">
        <title>The Genome Sequence of Exophiala spinifera CBS89968.</title>
        <authorList>
            <consortium name="The Broad Institute Genomics Platform"/>
            <person name="Cuomo C."/>
            <person name="de Hoog S."/>
            <person name="Gorbushina A."/>
            <person name="Stielow B."/>
            <person name="Teixiera M."/>
            <person name="Abouelleil A."/>
            <person name="Chapman S.B."/>
            <person name="Priest M."/>
            <person name="Young S.K."/>
            <person name="Wortman J."/>
            <person name="Nusbaum C."/>
            <person name="Birren B."/>
        </authorList>
    </citation>
    <scope>NUCLEOTIDE SEQUENCE [LARGE SCALE GENOMIC DNA]</scope>
    <source>
        <strain evidence="2 3">CBS 89968</strain>
    </source>
</reference>
<dbReference type="GO" id="GO:0009898">
    <property type="term" value="C:cytoplasmic side of plasma membrane"/>
    <property type="evidence" value="ECO:0007669"/>
    <property type="project" value="TreeGrafter"/>
</dbReference>
<dbReference type="Proteomes" id="UP000053328">
    <property type="component" value="Unassembled WGS sequence"/>
</dbReference>